<organism evidence="13 14">
    <name type="scientific">Vreelandella vilamensis</name>
    <dbReference type="NCBI Taxonomy" id="531309"/>
    <lineage>
        <taxon>Bacteria</taxon>
        <taxon>Pseudomonadati</taxon>
        <taxon>Pseudomonadota</taxon>
        <taxon>Gammaproteobacteria</taxon>
        <taxon>Oceanospirillales</taxon>
        <taxon>Halomonadaceae</taxon>
        <taxon>Vreelandella</taxon>
    </lineage>
</organism>
<evidence type="ECO:0000256" key="1">
    <source>
        <dbReference type="ARBA" id="ARBA00004651"/>
    </source>
</evidence>
<dbReference type="Gene3D" id="6.10.340.10">
    <property type="match status" value="1"/>
</dbReference>
<dbReference type="SMART" id="SM00283">
    <property type="entry name" value="MA"/>
    <property type="match status" value="1"/>
</dbReference>
<name>A0ABU1H2H5_9GAMM</name>
<dbReference type="CDD" id="cd18773">
    <property type="entry name" value="PDC1_HK_sensor"/>
    <property type="match status" value="1"/>
</dbReference>
<dbReference type="Gene3D" id="3.30.450.20">
    <property type="entry name" value="PAS domain"/>
    <property type="match status" value="2"/>
</dbReference>
<dbReference type="PROSITE" id="PS50885">
    <property type="entry name" value="HAMP"/>
    <property type="match status" value="1"/>
</dbReference>
<reference evidence="13 14" key="1">
    <citation type="submission" date="2023-04" db="EMBL/GenBank/DDBJ databases">
        <title>A long-awaited taxogenomic arrangement of the family Halomonadaceae.</title>
        <authorList>
            <person name="De La Haba R."/>
            <person name="Chuvochina M."/>
            <person name="Wittouck S."/>
            <person name="Arahal D.R."/>
            <person name="Sanchez-Porro C."/>
            <person name="Hugenholtz P."/>
            <person name="Ventosa A."/>
        </authorList>
    </citation>
    <scope>NUCLEOTIDE SEQUENCE [LARGE SCALE GENOMIC DNA]</scope>
    <source>
        <strain evidence="13 14">DSM 21020</strain>
    </source>
</reference>
<protein>
    <submittedName>
        <fullName evidence="13">Methyl-accepting chemotaxis protein</fullName>
    </submittedName>
</protein>
<dbReference type="InterPro" id="IPR004089">
    <property type="entry name" value="MCPsignal_dom"/>
</dbReference>
<dbReference type="Gene3D" id="1.10.287.950">
    <property type="entry name" value="Methyl-accepting chemotaxis protein"/>
    <property type="match status" value="1"/>
</dbReference>
<comment type="similarity">
    <text evidence="8">Belongs to the methyl-accepting chemotaxis (MCP) protein family.</text>
</comment>
<evidence type="ECO:0000259" key="12">
    <source>
        <dbReference type="PROSITE" id="PS50885"/>
    </source>
</evidence>
<accession>A0ABU1H2H5</accession>
<sequence length="656" mass="72201">MEPSKTAASVRFRGWQTLSLQRKFLVSVSALMLVALALLSLLAGQLLTKEVDQAVASEMHNTLQIAQSQSHEWLIGKEDQLQALARHLPGEPESREVWEDFLTMAKEAQGFDLVHIGTADGQVIQSQPPIELPPGADPRTRPWFIEAEEKNDLILTPVYVDLLTGDLTMTLAIPLKQNPNHILGGDLHISAMVDELLQQEMRWNSQLLMLDAEGRVLAHANPELLQKELQEVVPDFQQGLEGIQSVTFEGQRWLSSTVSVPETGWQFLLLVDAQEVNAVSLELLTLLGGLALLVTLGSGLLVYWLALTLTRPLQHFQQQLESITQTLNLEQRLDVPKQKEWQHVANQTNRLLERIETVVKSVVHSSSQLNASARNLTYTAGLVNRNSDLQDEVSQSMAAAVEEMSSSVAEITSTMEELSTSSTQIADYSQSVVEVANLTLDNSRKGVDAMQQLQNRMGDIYTDNQQSLEEIMELGAKSKQISKVMDLINNLADQTKLIAFNAALEASSAGESGKRFSVVASEIRRLADSVTDSTREIEDRIQEIQDSISRLVITSEKGSNSIQAGLDVSSSTAEDLNDLLDAASQTSRAAEQISLSTKQQKTASSQVVVALRDIASASSHNAQSVRAITEISEDMLTMSRSLMDLVQEFRTSGDQQ</sequence>
<evidence type="ECO:0000259" key="11">
    <source>
        <dbReference type="PROSITE" id="PS50111"/>
    </source>
</evidence>
<keyword evidence="7 9" id="KW-0807">Transducer</keyword>
<dbReference type="InterPro" id="IPR033479">
    <property type="entry name" value="dCache_1"/>
</dbReference>
<dbReference type="InterPro" id="IPR029151">
    <property type="entry name" value="Sensor-like_sf"/>
</dbReference>
<dbReference type="PROSITE" id="PS50111">
    <property type="entry name" value="CHEMOTAXIS_TRANSDUC_2"/>
    <property type="match status" value="1"/>
</dbReference>
<evidence type="ECO:0000256" key="2">
    <source>
        <dbReference type="ARBA" id="ARBA00022475"/>
    </source>
</evidence>
<comment type="subcellular location">
    <subcellularLocation>
        <location evidence="1">Cell membrane</location>
        <topology evidence="1">Multi-pass membrane protein</topology>
    </subcellularLocation>
</comment>
<evidence type="ECO:0000256" key="10">
    <source>
        <dbReference type="SAM" id="Phobius"/>
    </source>
</evidence>
<comment type="caution">
    <text evidence="13">The sequence shown here is derived from an EMBL/GenBank/DDBJ whole genome shotgun (WGS) entry which is preliminary data.</text>
</comment>
<dbReference type="Proteomes" id="UP001254564">
    <property type="component" value="Unassembled WGS sequence"/>
</dbReference>
<feature type="domain" description="Methyl-accepting transducer" evidence="11">
    <location>
        <begin position="379"/>
        <end position="615"/>
    </location>
</feature>
<evidence type="ECO:0000256" key="3">
    <source>
        <dbReference type="ARBA" id="ARBA00022500"/>
    </source>
</evidence>
<evidence type="ECO:0000256" key="9">
    <source>
        <dbReference type="PROSITE-ProRule" id="PRU00284"/>
    </source>
</evidence>
<gene>
    <name evidence="13" type="ORF">QC823_05745</name>
</gene>
<dbReference type="SUPFAM" id="SSF103190">
    <property type="entry name" value="Sensory domain-like"/>
    <property type="match status" value="1"/>
</dbReference>
<feature type="transmembrane region" description="Helical" evidence="10">
    <location>
        <begin position="283"/>
        <end position="306"/>
    </location>
</feature>
<keyword evidence="6 10" id="KW-0472">Membrane</keyword>
<evidence type="ECO:0000256" key="8">
    <source>
        <dbReference type="ARBA" id="ARBA00029447"/>
    </source>
</evidence>
<keyword evidence="3" id="KW-0145">Chemotaxis</keyword>
<feature type="domain" description="HAMP" evidence="12">
    <location>
        <begin position="307"/>
        <end position="360"/>
    </location>
</feature>
<dbReference type="EMBL" id="JARWAN010000006">
    <property type="protein sequence ID" value="MDR5898490.1"/>
    <property type="molecule type" value="Genomic_DNA"/>
</dbReference>
<dbReference type="Pfam" id="PF00015">
    <property type="entry name" value="MCPsignal"/>
    <property type="match status" value="1"/>
</dbReference>
<evidence type="ECO:0000313" key="13">
    <source>
        <dbReference type="EMBL" id="MDR5898490.1"/>
    </source>
</evidence>
<evidence type="ECO:0000313" key="14">
    <source>
        <dbReference type="Proteomes" id="UP001254564"/>
    </source>
</evidence>
<keyword evidence="5 10" id="KW-1133">Transmembrane helix</keyword>
<dbReference type="PANTHER" id="PTHR32089">
    <property type="entry name" value="METHYL-ACCEPTING CHEMOTAXIS PROTEIN MCPB"/>
    <property type="match status" value="1"/>
</dbReference>
<keyword evidence="2" id="KW-1003">Cell membrane</keyword>
<evidence type="ECO:0000256" key="7">
    <source>
        <dbReference type="ARBA" id="ARBA00023224"/>
    </source>
</evidence>
<keyword evidence="14" id="KW-1185">Reference proteome</keyword>
<dbReference type="InterPro" id="IPR003660">
    <property type="entry name" value="HAMP_dom"/>
</dbReference>
<keyword evidence="4 10" id="KW-0812">Transmembrane</keyword>
<dbReference type="Pfam" id="PF02743">
    <property type="entry name" value="dCache_1"/>
    <property type="match status" value="1"/>
</dbReference>
<dbReference type="RefSeq" id="WP_309655399.1">
    <property type="nucleotide sequence ID" value="NZ_JARWAN010000006.1"/>
</dbReference>
<dbReference type="SUPFAM" id="SSF58104">
    <property type="entry name" value="Methyl-accepting chemotaxis protein (MCP) signaling domain"/>
    <property type="match status" value="1"/>
</dbReference>
<evidence type="ECO:0000256" key="4">
    <source>
        <dbReference type="ARBA" id="ARBA00022692"/>
    </source>
</evidence>
<dbReference type="PANTHER" id="PTHR32089:SF112">
    <property type="entry name" value="LYSOZYME-LIKE PROTEIN-RELATED"/>
    <property type="match status" value="1"/>
</dbReference>
<proteinExistence type="inferred from homology"/>
<evidence type="ECO:0000256" key="6">
    <source>
        <dbReference type="ARBA" id="ARBA00023136"/>
    </source>
</evidence>
<evidence type="ECO:0000256" key="5">
    <source>
        <dbReference type="ARBA" id="ARBA00022989"/>
    </source>
</evidence>